<dbReference type="NCBIfam" id="TIGR00125">
    <property type="entry name" value="cyt_tran_rel"/>
    <property type="match status" value="1"/>
</dbReference>
<keyword evidence="8" id="KW-0274">FAD</keyword>
<keyword evidence="4" id="KW-0288">FMN</keyword>
<dbReference type="KEGG" id="mhs:MOS_611"/>
<feature type="domain" description="FAD synthetase" evidence="11">
    <location>
        <begin position="17"/>
        <end position="145"/>
    </location>
</feature>
<accession>A0AAI8ANB5</accession>
<keyword evidence="3" id="KW-0285">Flavoprotein</keyword>
<dbReference type="Gene3D" id="3.40.50.620">
    <property type="entry name" value="HUPs"/>
    <property type="match status" value="1"/>
</dbReference>
<sequence>MTKIYSYPLDSNFKFNNATFVLGSFESFHIGHQKLIQKAKELSDTVVVCMIKNPIKLPKSNGFVFSDLDSRIYALANQEIKNILLIDFNEEIQNMTGNNFIDSLINSGASSFVIGKDFKFGRFGQWNASILKEYFQNTHIIEHIKDSQQGIKISTKFLKENLNFGEISLLNSLLTENYKIKVTLDSEKKFHWPDEIEKLHTGIYIANFLSIQDSEKYHGILKIDFQNPSVAEVILFDLPQIEGNLSGFVEIVKEIRLVIQSKNNELTNSDIKTAKEHHLEQLRVFKKISN</sequence>
<dbReference type="RefSeq" id="WP_015084249.1">
    <property type="nucleotide sequence ID" value="NC_019552.1"/>
</dbReference>
<proteinExistence type="predicted"/>
<dbReference type="NCBIfam" id="NF005518">
    <property type="entry name" value="PRK07143.1"/>
    <property type="match status" value="1"/>
</dbReference>
<dbReference type="GO" id="GO:0005524">
    <property type="term" value="F:ATP binding"/>
    <property type="evidence" value="ECO:0007669"/>
    <property type="project" value="UniProtKB-KW"/>
</dbReference>
<organism evidence="12 13">
    <name type="scientific">Mesomycoplasma hyorhinis SK76</name>
    <dbReference type="NCBI Taxonomy" id="1118964"/>
    <lineage>
        <taxon>Bacteria</taxon>
        <taxon>Bacillati</taxon>
        <taxon>Mycoplasmatota</taxon>
        <taxon>Mycoplasmoidales</taxon>
        <taxon>Metamycoplasmataceae</taxon>
        <taxon>Mesomycoplasma</taxon>
    </lineage>
</organism>
<gene>
    <name evidence="12" type="ORF">MOS_611</name>
</gene>
<dbReference type="EMBL" id="CP003914">
    <property type="protein sequence ID" value="AFX74521.1"/>
    <property type="molecule type" value="Genomic_DNA"/>
</dbReference>
<reference evidence="12 13" key="1">
    <citation type="journal article" date="2013" name="Genome Announc.">
        <title>Complete Genome Sequence of Mycoplasma hyorhinis Strain SK76.</title>
        <authorList>
            <person name="Goodison S."/>
            <person name="Urquidi V."/>
            <person name="Kumar D."/>
            <person name="Reyes L."/>
            <person name="Rosser C.J."/>
        </authorList>
    </citation>
    <scope>NUCLEOTIDE SEQUENCE [LARGE SCALE GENOMIC DNA]</scope>
    <source>
        <strain evidence="12 13">SK76</strain>
    </source>
</reference>
<evidence type="ECO:0000259" key="11">
    <source>
        <dbReference type="Pfam" id="PF06574"/>
    </source>
</evidence>
<evidence type="ECO:0000313" key="12">
    <source>
        <dbReference type="EMBL" id="AFX74521.1"/>
    </source>
</evidence>
<evidence type="ECO:0000256" key="9">
    <source>
        <dbReference type="ARBA" id="ARBA00022840"/>
    </source>
</evidence>
<evidence type="ECO:0000256" key="2">
    <source>
        <dbReference type="ARBA" id="ARBA00012393"/>
    </source>
</evidence>
<evidence type="ECO:0000313" key="13">
    <source>
        <dbReference type="Proteomes" id="UP000009399"/>
    </source>
</evidence>
<evidence type="ECO:0000256" key="1">
    <source>
        <dbReference type="ARBA" id="ARBA00004726"/>
    </source>
</evidence>
<keyword evidence="5" id="KW-0808">Transferase</keyword>
<dbReference type="SUPFAM" id="SSF52374">
    <property type="entry name" value="Nucleotidylyl transferase"/>
    <property type="match status" value="1"/>
</dbReference>
<dbReference type="NCBIfam" id="NF045965">
    <property type="entry name" value="RibF_rel"/>
    <property type="match status" value="1"/>
</dbReference>
<evidence type="ECO:0000256" key="6">
    <source>
        <dbReference type="ARBA" id="ARBA00022695"/>
    </source>
</evidence>
<evidence type="ECO:0000256" key="8">
    <source>
        <dbReference type="ARBA" id="ARBA00022827"/>
    </source>
</evidence>
<dbReference type="Proteomes" id="UP000009399">
    <property type="component" value="Chromosome"/>
</dbReference>
<dbReference type="InterPro" id="IPR015864">
    <property type="entry name" value="FAD_synthase"/>
</dbReference>
<comment type="catalytic activity">
    <reaction evidence="10">
        <text>FMN + ATP + H(+) = FAD + diphosphate</text>
        <dbReference type="Rhea" id="RHEA:17237"/>
        <dbReference type="ChEBI" id="CHEBI:15378"/>
        <dbReference type="ChEBI" id="CHEBI:30616"/>
        <dbReference type="ChEBI" id="CHEBI:33019"/>
        <dbReference type="ChEBI" id="CHEBI:57692"/>
        <dbReference type="ChEBI" id="CHEBI:58210"/>
        <dbReference type="EC" id="2.7.7.2"/>
    </reaction>
</comment>
<name>A0AAI8ANB5_MESHY</name>
<dbReference type="Pfam" id="PF06574">
    <property type="entry name" value="FAD_syn"/>
    <property type="match status" value="1"/>
</dbReference>
<keyword evidence="6" id="KW-0548">Nucleotidyltransferase</keyword>
<dbReference type="EC" id="2.7.7.2" evidence="2"/>
<dbReference type="AlphaFoldDB" id="A0AAI8ANB5"/>
<comment type="pathway">
    <text evidence="1">Cofactor biosynthesis; FAD biosynthesis; FAD from FMN: step 1/1.</text>
</comment>
<protein>
    <recommendedName>
        <fullName evidence="2">FAD synthase</fullName>
        <ecNumber evidence="2">2.7.7.2</ecNumber>
    </recommendedName>
</protein>
<evidence type="ECO:0000256" key="5">
    <source>
        <dbReference type="ARBA" id="ARBA00022679"/>
    </source>
</evidence>
<evidence type="ECO:0000256" key="4">
    <source>
        <dbReference type="ARBA" id="ARBA00022643"/>
    </source>
</evidence>
<keyword evidence="9" id="KW-0067">ATP-binding</keyword>
<evidence type="ECO:0000256" key="3">
    <source>
        <dbReference type="ARBA" id="ARBA00022630"/>
    </source>
</evidence>
<dbReference type="InterPro" id="IPR004821">
    <property type="entry name" value="Cyt_trans-like"/>
</dbReference>
<evidence type="ECO:0000256" key="10">
    <source>
        <dbReference type="ARBA" id="ARBA00049494"/>
    </source>
</evidence>
<dbReference type="InterPro" id="IPR014729">
    <property type="entry name" value="Rossmann-like_a/b/a_fold"/>
</dbReference>
<dbReference type="GO" id="GO:0009231">
    <property type="term" value="P:riboflavin biosynthetic process"/>
    <property type="evidence" value="ECO:0007669"/>
    <property type="project" value="InterPro"/>
</dbReference>
<dbReference type="GO" id="GO:0003919">
    <property type="term" value="F:FMN adenylyltransferase activity"/>
    <property type="evidence" value="ECO:0007669"/>
    <property type="project" value="UniProtKB-EC"/>
</dbReference>
<keyword evidence="7" id="KW-0547">Nucleotide-binding</keyword>
<evidence type="ECO:0000256" key="7">
    <source>
        <dbReference type="ARBA" id="ARBA00022741"/>
    </source>
</evidence>